<accession>A0A0G1CF89</accession>
<gene>
    <name evidence="1" type="ORF">UV12_C0002G0067</name>
</gene>
<name>A0A0G1CF89_9BACT</name>
<dbReference type="AlphaFoldDB" id="A0A0G1CF89"/>
<dbReference type="Proteomes" id="UP000034704">
    <property type="component" value="Unassembled WGS sequence"/>
</dbReference>
<protein>
    <submittedName>
        <fullName evidence="1">Uncharacterized protein</fullName>
    </submittedName>
</protein>
<sequence length="173" mass="19049">MNRLENFGANNTQENPAIEEVNELGNAEIRDMLASGNVVNEGDIITPEDFDAVRNRAAYLAANADTPVSTKSIILGAYVDRMEHIGKIGDEQLKAMSDEAIQSVYYVRNGYRLTDAEINMVRESNVPFSEWIKERASAKNGVKDVYVAVDKTENVIASGETPEDALKHAQGSR</sequence>
<comment type="caution">
    <text evidence="1">The sequence shown here is derived from an EMBL/GenBank/DDBJ whole genome shotgun (WGS) entry which is preliminary data.</text>
</comment>
<organism evidence="1 2">
    <name type="scientific">Candidatus Nomurabacteria bacterium GW2011_GWC2_42_20</name>
    <dbReference type="NCBI Taxonomy" id="1618756"/>
    <lineage>
        <taxon>Bacteria</taxon>
        <taxon>Candidatus Nomuraibacteriota</taxon>
    </lineage>
</organism>
<proteinExistence type="predicted"/>
<evidence type="ECO:0000313" key="1">
    <source>
        <dbReference type="EMBL" id="KKS48218.1"/>
    </source>
</evidence>
<dbReference type="EMBL" id="LCDG01000002">
    <property type="protein sequence ID" value="KKS48218.1"/>
    <property type="molecule type" value="Genomic_DNA"/>
</dbReference>
<evidence type="ECO:0000313" key="2">
    <source>
        <dbReference type="Proteomes" id="UP000034704"/>
    </source>
</evidence>
<reference evidence="1 2" key="1">
    <citation type="journal article" date="2015" name="Nature">
        <title>rRNA introns, odd ribosomes, and small enigmatic genomes across a large radiation of phyla.</title>
        <authorList>
            <person name="Brown C.T."/>
            <person name="Hug L.A."/>
            <person name="Thomas B.C."/>
            <person name="Sharon I."/>
            <person name="Castelle C.J."/>
            <person name="Singh A."/>
            <person name="Wilkins M.J."/>
            <person name="Williams K.H."/>
            <person name="Banfield J.F."/>
        </authorList>
    </citation>
    <scope>NUCLEOTIDE SEQUENCE [LARGE SCALE GENOMIC DNA]</scope>
</reference>
<dbReference type="STRING" id="1618756.UV12_C0002G0067"/>